<dbReference type="STRING" id="797515.HMPREF9103_02886"/>
<dbReference type="GO" id="GO:0016616">
    <property type="term" value="F:oxidoreductase activity, acting on the CH-OH group of donors, NAD or NADP as acceptor"/>
    <property type="evidence" value="ECO:0007669"/>
    <property type="project" value="TreeGrafter"/>
</dbReference>
<organism evidence="4 5">
    <name type="scientific">Lentilactobacillus parafarraginis F0439</name>
    <dbReference type="NCBI Taxonomy" id="797515"/>
    <lineage>
        <taxon>Bacteria</taxon>
        <taxon>Bacillati</taxon>
        <taxon>Bacillota</taxon>
        <taxon>Bacilli</taxon>
        <taxon>Lactobacillales</taxon>
        <taxon>Lactobacillaceae</taxon>
        <taxon>Lentilactobacillus</taxon>
    </lineage>
</organism>
<evidence type="ECO:0000256" key="1">
    <source>
        <dbReference type="ARBA" id="ARBA00006484"/>
    </source>
</evidence>
<keyword evidence="2" id="KW-0560">Oxidoreductase</keyword>
<protein>
    <submittedName>
        <fullName evidence="4">Putative diacetyl reductase ((R)-acetoin forming)</fullName>
    </submittedName>
</protein>
<dbReference type="FunFam" id="3.40.50.720:FF:000084">
    <property type="entry name" value="Short-chain dehydrogenase reductase"/>
    <property type="match status" value="1"/>
</dbReference>
<dbReference type="GO" id="GO:0048038">
    <property type="term" value="F:quinone binding"/>
    <property type="evidence" value="ECO:0007669"/>
    <property type="project" value="TreeGrafter"/>
</dbReference>
<dbReference type="SUPFAM" id="SSF51735">
    <property type="entry name" value="NAD(P)-binding Rossmann-fold domains"/>
    <property type="match status" value="1"/>
</dbReference>
<dbReference type="PRINTS" id="PR00080">
    <property type="entry name" value="SDRFAMILY"/>
</dbReference>
<comment type="caution">
    <text evidence="4">The sequence shown here is derived from an EMBL/GenBank/DDBJ whole genome shotgun (WGS) entry which is preliminary data.</text>
</comment>
<dbReference type="Pfam" id="PF00106">
    <property type="entry name" value="adh_short"/>
    <property type="match status" value="1"/>
</dbReference>
<dbReference type="PANTHER" id="PTHR42760:SF121">
    <property type="entry name" value="3-OXOACYL-(ACYL-CARRIER-PROTEIN) REDUCTASE"/>
    <property type="match status" value="1"/>
</dbReference>
<dbReference type="HOGENOM" id="CLU_010194_1_0_9"/>
<sequence length="262" mass="28275">MGFTMAKKVAVVTGSAGGLGRGIAERLAKDGFAIVIHDINEELLNQTETEFKDNGIEVTSFVGDVSKREDQFALVQHAVDTFGRLDVFVNNAGIEAATPLLEIDENELQRLFSINAFGMLFGTQAAATQFIKQGGGGKIISASSIAGHESYAMLGTYSATKHVVRSFTQTASKELAKYKINVNAYAPGVAKTKMWDRLDAEMVKHDPTLKPGDAFAKYTADISLGRYEMPDDVANLVSFLASPDSDYITGQTILVDGGMVYR</sequence>
<dbReference type="InterPro" id="IPR002347">
    <property type="entry name" value="SDR_fam"/>
</dbReference>
<accession>G9ZSW9</accession>
<dbReference type="EMBL" id="AGEY01000197">
    <property type="protein sequence ID" value="EHL95686.1"/>
    <property type="molecule type" value="Genomic_DNA"/>
</dbReference>
<name>G9ZSW9_9LACO</name>
<dbReference type="PRINTS" id="PR00081">
    <property type="entry name" value="GDHRDH"/>
</dbReference>
<keyword evidence="5" id="KW-1185">Reference proteome</keyword>
<dbReference type="GO" id="GO:0008206">
    <property type="term" value="P:bile acid metabolic process"/>
    <property type="evidence" value="ECO:0007669"/>
    <property type="project" value="UniProtKB-ARBA"/>
</dbReference>
<dbReference type="GO" id="GO:0006633">
    <property type="term" value="P:fatty acid biosynthetic process"/>
    <property type="evidence" value="ECO:0007669"/>
    <property type="project" value="TreeGrafter"/>
</dbReference>
<dbReference type="Gene3D" id="3.40.50.720">
    <property type="entry name" value="NAD(P)-binding Rossmann-like Domain"/>
    <property type="match status" value="1"/>
</dbReference>
<dbReference type="eggNOG" id="COG1028">
    <property type="taxonomic scope" value="Bacteria"/>
</dbReference>
<dbReference type="InterPro" id="IPR036291">
    <property type="entry name" value="NAD(P)-bd_dom_sf"/>
</dbReference>
<gene>
    <name evidence="4" type="ORF">HMPREF9103_02886</name>
</gene>
<evidence type="ECO:0000313" key="5">
    <source>
        <dbReference type="Proteomes" id="UP000004625"/>
    </source>
</evidence>
<evidence type="ECO:0000313" key="4">
    <source>
        <dbReference type="EMBL" id="EHL95686.1"/>
    </source>
</evidence>
<proteinExistence type="inferred from homology"/>
<evidence type="ECO:0000256" key="2">
    <source>
        <dbReference type="ARBA" id="ARBA00023002"/>
    </source>
</evidence>
<dbReference type="PANTHER" id="PTHR42760">
    <property type="entry name" value="SHORT-CHAIN DEHYDROGENASES/REDUCTASES FAMILY MEMBER"/>
    <property type="match status" value="1"/>
</dbReference>
<dbReference type="Proteomes" id="UP000004625">
    <property type="component" value="Unassembled WGS sequence"/>
</dbReference>
<dbReference type="PATRIC" id="fig|797515.3.peg.2630"/>
<reference evidence="4 5" key="1">
    <citation type="submission" date="2011-09" db="EMBL/GenBank/DDBJ databases">
        <authorList>
            <person name="Weinstock G."/>
            <person name="Sodergren E."/>
            <person name="Clifton S."/>
            <person name="Fulton L."/>
            <person name="Fulton B."/>
            <person name="Courtney L."/>
            <person name="Fronick C."/>
            <person name="Harrison M."/>
            <person name="Strong C."/>
            <person name="Farmer C."/>
            <person name="Delahaunty K."/>
            <person name="Markovic C."/>
            <person name="Hall O."/>
            <person name="Minx P."/>
            <person name="Tomlinson C."/>
            <person name="Mitreva M."/>
            <person name="Hou S."/>
            <person name="Chen J."/>
            <person name="Wollam A."/>
            <person name="Pepin K.H."/>
            <person name="Johnson M."/>
            <person name="Bhonagiri V."/>
            <person name="Zhang X."/>
            <person name="Suruliraj S."/>
            <person name="Warren W."/>
            <person name="Chinwalla A."/>
            <person name="Mardis E.R."/>
            <person name="Wilson R.K."/>
        </authorList>
    </citation>
    <scope>NUCLEOTIDE SEQUENCE [LARGE SCALE GENOMIC DNA]</scope>
    <source>
        <strain evidence="4 5">F0439</strain>
    </source>
</reference>
<evidence type="ECO:0000256" key="3">
    <source>
        <dbReference type="RuleBase" id="RU000363"/>
    </source>
</evidence>
<dbReference type="AlphaFoldDB" id="G9ZSW9"/>
<comment type="similarity">
    <text evidence="1 3">Belongs to the short-chain dehydrogenases/reductases (SDR) family.</text>
</comment>